<dbReference type="Proteomes" id="UP000287527">
    <property type="component" value="Unassembled WGS sequence"/>
</dbReference>
<comment type="caution">
    <text evidence="1">The sequence shown here is derived from an EMBL/GenBank/DDBJ whole genome shotgun (WGS) entry which is preliminary data.</text>
</comment>
<reference evidence="1 2" key="1">
    <citation type="submission" date="2019-01" db="EMBL/GenBank/DDBJ databases">
        <title>Flavobacterium sp. nov.,isolated from freshwater.</title>
        <authorList>
            <person name="Zhang R."/>
            <person name="Du Z.-J."/>
        </authorList>
    </citation>
    <scope>NUCLEOTIDE SEQUENCE [LARGE SCALE GENOMIC DNA]</scope>
    <source>
        <strain evidence="1 2">1E403</strain>
    </source>
</reference>
<evidence type="ECO:0000313" key="1">
    <source>
        <dbReference type="EMBL" id="RWX02264.1"/>
    </source>
</evidence>
<dbReference type="InterPro" id="IPR009050">
    <property type="entry name" value="Globin-like_sf"/>
</dbReference>
<sequence length="125" mass="14488">MKDIETRADLEVLMREFYNRLLKDDTINYIFTDVAGINLEEHLPIITDFWELSIFHTGGYRNNVMQVHLGLNSKEKLTDEHFATWLKHFEETTNSLFSGANAEKIKTRALSIATIMKIKLSTPIN</sequence>
<keyword evidence="2" id="KW-1185">Reference proteome</keyword>
<gene>
    <name evidence="1" type="ORF">EPI11_03340</name>
</gene>
<dbReference type="GO" id="GO:0019825">
    <property type="term" value="F:oxygen binding"/>
    <property type="evidence" value="ECO:0007669"/>
    <property type="project" value="InterPro"/>
</dbReference>
<dbReference type="Gene3D" id="1.10.490.10">
    <property type="entry name" value="Globins"/>
    <property type="match status" value="1"/>
</dbReference>
<dbReference type="InterPro" id="IPR012292">
    <property type="entry name" value="Globin/Proto"/>
</dbReference>
<evidence type="ECO:0000313" key="2">
    <source>
        <dbReference type="Proteomes" id="UP000287527"/>
    </source>
</evidence>
<accession>A0A444HDI7</accession>
<organism evidence="1 2">
    <name type="scientific">Flavobacterium cerinum</name>
    <dbReference type="NCBI Taxonomy" id="2502784"/>
    <lineage>
        <taxon>Bacteria</taxon>
        <taxon>Pseudomonadati</taxon>
        <taxon>Bacteroidota</taxon>
        <taxon>Flavobacteriia</taxon>
        <taxon>Flavobacteriales</taxon>
        <taxon>Flavobacteriaceae</taxon>
        <taxon>Flavobacterium</taxon>
    </lineage>
</organism>
<name>A0A444HDI7_9FLAO</name>
<dbReference type="CDD" id="cd08916">
    <property type="entry name" value="TrHb3_P"/>
    <property type="match status" value="1"/>
</dbReference>
<dbReference type="SUPFAM" id="SSF46458">
    <property type="entry name" value="Globin-like"/>
    <property type="match status" value="1"/>
</dbReference>
<dbReference type="EMBL" id="SBII01000002">
    <property type="protein sequence ID" value="RWX02264.1"/>
    <property type="molecule type" value="Genomic_DNA"/>
</dbReference>
<dbReference type="RefSeq" id="WP_128388542.1">
    <property type="nucleotide sequence ID" value="NZ_SBII01000002.1"/>
</dbReference>
<dbReference type="OrthoDB" id="25954at2"/>
<dbReference type="GO" id="GO:0020037">
    <property type="term" value="F:heme binding"/>
    <property type="evidence" value="ECO:0007669"/>
    <property type="project" value="InterPro"/>
</dbReference>
<protein>
    <submittedName>
        <fullName evidence="1">Group III truncated hemoglobin</fullName>
    </submittedName>
</protein>
<dbReference type="AlphaFoldDB" id="A0A444HDI7"/>
<proteinExistence type="predicted"/>